<name>A0A0N9N964_9ACTN</name>
<evidence type="ECO:0000313" key="2">
    <source>
        <dbReference type="Proteomes" id="UP000063789"/>
    </source>
</evidence>
<proteinExistence type="predicted"/>
<dbReference type="PATRIC" id="fig|1136941.3.peg.915"/>
<protein>
    <submittedName>
        <fullName evidence="1">Uncharacterized protein</fullName>
    </submittedName>
</protein>
<reference evidence="1 2" key="2">
    <citation type="journal article" date="2017" name="Int. J. Syst. Evol. Microbiol.">
        <title>Gordonia phthalatica sp. nov., a di-n-butyl phthalate-degrading bacterium isolated from activated sludge.</title>
        <authorList>
            <person name="Jin D."/>
            <person name="Kong X."/>
            <person name="Jia M."/>
            <person name="Yu X."/>
            <person name="Wang X."/>
            <person name="Zhuang X."/>
            <person name="Deng Y."/>
            <person name="Bai Z."/>
        </authorList>
    </citation>
    <scope>NUCLEOTIDE SEQUENCE [LARGE SCALE GENOMIC DNA]</scope>
    <source>
        <strain evidence="1 2">QH-11</strain>
    </source>
</reference>
<evidence type="ECO:0000313" key="1">
    <source>
        <dbReference type="EMBL" id="ALG83907.1"/>
    </source>
</evidence>
<dbReference type="STRING" id="1136941.ACH46_04490"/>
<keyword evidence="2" id="KW-1185">Reference proteome</keyword>
<accession>A0A0N9N964</accession>
<sequence length="94" mass="9792">MDFGITPSQLAEVVALWRRCGRQLDGLSLSGGELTGSGSLAVTAVNECRRATRETCAARARQLDALASALARFGALTEEADAAAAAALADRRRS</sequence>
<gene>
    <name evidence="1" type="ORF">ACH46_04490</name>
</gene>
<reference evidence="2" key="1">
    <citation type="submission" date="2015-06" db="EMBL/GenBank/DDBJ databases">
        <title>Complete genome sequence and metabolic analysis of phthalate degradation pathway in Gordonia sp. QH-11.</title>
        <authorList>
            <person name="Jin D."/>
            <person name="Kong X."/>
            <person name="Bai Z."/>
        </authorList>
    </citation>
    <scope>NUCLEOTIDE SEQUENCE [LARGE SCALE GENOMIC DNA]</scope>
    <source>
        <strain evidence="2">QH-11</strain>
    </source>
</reference>
<dbReference type="KEGG" id="goq:ACH46_04490"/>
<dbReference type="AlphaFoldDB" id="A0A0N9N964"/>
<organism evidence="1 2">
    <name type="scientific">Gordonia phthalatica</name>
    <dbReference type="NCBI Taxonomy" id="1136941"/>
    <lineage>
        <taxon>Bacteria</taxon>
        <taxon>Bacillati</taxon>
        <taxon>Actinomycetota</taxon>
        <taxon>Actinomycetes</taxon>
        <taxon>Mycobacteriales</taxon>
        <taxon>Gordoniaceae</taxon>
        <taxon>Gordonia</taxon>
    </lineage>
</organism>
<dbReference type="EMBL" id="CP011853">
    <property type="protein sequence ID" value="ALG83907.1"/>
    <property type="molecule type" value="Genomic_DNA"/>
</dbReference>
<dbReference type="Proteomes" id="UP000063789">
    <property type="component" value="Chromosome"/>
</dbReference>
<dbReference type="RefSeq" id="WP_062391869.1">
    <property type="nucleotide sequence ID" value="NZ_CP011853.1"/>
</dbReference>